<name>A0A6S6TNP0_9BACT</name>
<evidence type="ECO:0000313" key="1">
    <source>
        <dbReference type="EMBL" id="CAA6816596.1"/>
    </source>
</evidence>
<protein>
    <recommendedName>
        <fullName evidence="2">Lipoprotein</fullName>
    </recommendedName>
</protein>
<dbReference type="PROSITE" id="PS51257">
    <property type="entry name" value="PROKAR_LIPOPROTEIN"/>
    <property type="match status" value="1"/>
</dbReference>
<reference evidence="1" key="1">
    <citation type="submission" date="2020-01" db="EMBL/GenBank/DDBJ databases">
        <authorList>
            <person name="Meier V. D."/>
            <person name="Meier V D."/>
        </authorList>
    </citation>
    <scope>NUCLEOTIDE SEQUENCE</scope>
    <source>
        <strain evidence="1">HLG_WM_MAG_06</strain>
    </source>
</reference>
<dbReference type="EMBL" id="CACVAP010000086">
    <property type="protein sequence ID" value="CAA6816596.1"/>
    <property type="molecule type" value="Genomic_DNA"/>
</dbReference>
<accession>A0A6S6TNP0</accession>
<organism evidence="1">
    <name type="scientific">uncultured Sulfurovum sp</name>
    <dbReference type="NCBI Taxonomy" id="269237"/>
    <lineage>
        <taxon>Bacteria</taxon>
        <taxon>Pseudomonadati</taxon>
        <taxon>Campylobacterota</taxon>
        <taxon>Epsilonproteobacteria</taxon>
        <taxon>Campylobacterales</taxon>
        <taxon>Sulfurovaceae</taxon>
        <taxon>Sulfurovum</taxon>
        <taxon>environmental samples</taxon>
    </lineage>
</organism>
<gene>
    <name evidence="1" type="ORF">HELGO_WM1234</name>
</gene>
<proteinExistence type="predicted"/>
<sequence length="175" mass="19982">MLLRVILLSFIFLGCSVKELSIQQSDQKVRELETLLITLSPKISRVEARSLARNSILYSQKLTKKYEAIAAPWIQNTLVNIGIKKRGLCYEWGEDLVAYLLRKNYKTLAFHSIGANVGYLNEHSALSVSARGEGVHNSIVLDAWRGSGDLYFKKINEDMEYEWKERAGLYRSLPQ</sequence>
<evidence type="ECO:0008006" key="2">
    <source>
        <dbReference type="Google" id="ProtNLM"/>
    </source>
</evidence>
<dbReference type="AlphaFoldDB" id="A0A6S6TNP0"/>